<evidence type="ECO:0000313" key="9">
    <source>
        <dbReference type="EMBL" id="AUE18754.1"/>
    </source>
</evidence>
<evidence type="ECO:0000313" key="11">
    <source>
        <dbReference type="Proteomes" id="UP000232496"/>
    </source>
</evidence>
<dbReference type="InterPro" id="IPR011114">
    <property type="entry name" value="RuvA_C"/>
</dbReference>
<dbReference type="SMART" id="SM00278">
    <property type="entry name" value="HhH1"/>
    <property type="match status" value="2"/>
</dbReference>
<dbReference type="InterPro" id="IPR000085">
    <property type="entry name" value="RuvA"/>
</dbReference>
<dbReference type="CDD" id="cd14332">
    <property type="entry name" value="UBA_RuvA_C"/>
    <property type="match status" value="1"/>
</dbReference>
<organism evidence="9 11">
    <name type="scientific">Bifidobacterium breve</name>
    <dbReference type="NCBI Taxonomy" id="1685"/>
    <lineage>
        <taxon>Bacteria</taxon>
        <taxon>Bacillati</taxon>
        <taxon>Actinomycetota</taxon>
        <taxon>Actinomycetes</taxon>
        <taxon>Bifidobacteriales</taxon>
        <taxon>Bifidobacteriaceae</taxon>
        <taxon>Bifidobacterium</taxon>
    </lineage>
</organism>
<keyword evidence="4 6" id="KW-0233">DNA recombination</keyword>
<evidence type="ECO:0000256" key="2">
    <source>
        <dbReference type="ARBA" id="ARBA00022763"/>
    </source>
</evidence>
<keyword evidence="2 6" id="KW-0227">DNA damage</keyword>
<keyword evidence="3 6" id="KW-0238">DNA-binding</keyword>
<dbReference type="InterPro" id="IPR003583">
    <property type="entry name" value="Hlx-hairpin-Hlx_DNA-bd_motif"/>
</dbReference>
<keyword evidence="9" id="KW-0067">ATP-binding</keyword>
<proteinExistence type="inferred from homology"/>
<evidence type="ECO:0000259" key="7">
    <source>
        <dbReference type="SMART" id="SM00278"/>
    </source>
</evidence>
<comment type="caution">
    <text evidence="6">Lacks conserved residue(s) required for the propagation of feature annotation.</text>
</comment>
<keyword evidence="9" id="KW-0547">Nucleotide-binding</keyword>
<comment type="similarity">
    <text evidence="6">Belongs to the RuvA family.</text>
</comment>
<dbReference type="RefSeq" id="WP_003831837.1">
    <property type="nucleotide sequence ID" value="NZ_BAABSL010000008.1"/>
</dbReference>
<dbReference type="InterPro" id="IPR013849">
    <property type="entry name" value="DNA_helicase_Holl-junc_RuvA_I"/>
</dbReference>
<dbReference type="AlphaFoldDB" id="A0A0L0LT39"/>
<evidence type="ECO:0000256" key="5">
    <source>
        <dbReference type="ARBA" id="ARBA00023204"/>
    </source>
</evidence>
<dbReference type="OrthoDB" id="5293449at2"/>
<dbReference type="Proteomes" id="UP000232496">
    <property type="component" value="Chromosome"/>
</dbReference>
<name>A0A0L0LT39_BIFBR</name>
<comment type="function">
    <text evidence="6">The RuvA-RuvB-RuvC complex processes Holliday junction (HJ) DNA during genetic recombination and DNA repair, while the RuvA-RuvB complex plays an important role in the rescue of blocked DNA replication forks via replication fork reversal (RFR). RuvA specifically binds to HJ cruciform DNA, conferring on it an open structure. The RuvB hexamer acts as an ATP-dependent pump, pulling dsDNA into and through the RuvAB complex. HJ branch migration allows RuvC to scan DNA until it finds its consensus sequence, where it cleaves and resolves the cruciform DNA.</text>
</comment>
<dbReference type="GO" id="GO:0009378">
    <property type="term" value="F:four-way junction helicase activity"/>
    <property type="evidence" value="ECO:0007669"/>
    <property type="project" value="InterPro"/>
</dbReference>
<gene>
    <name evidence="6 10" type="primary">ruvA</name>
    <name evidence="9" type="ORF">DRBB29_1207</name>
    <name evidence="8" type="ORF">NRBB51_0967</name>
    <name evidence="10" type="ORF">PUW55_06335</name>
</gene>
<dbReference type="EMBL" id="CP023198">
    <property type="protein sequence ID" value="AUE18754.1"/>
    <property type="molecule type" value="Genomic_DNA"/>
</dbReference>
<comment type="subunit">
    <text evidence="6">Homotetramer. Forms an RuvA(8)-RuvB(12)-Holliday junction (HJ) complex. HJ DNA is sandwiched between 2 RuvA tetramers; dsDNA enters through RuvA and exits via RuvB. An RuvB hexamer assembles on each DNA strand where it exits the tetramer. Each RuvB hexamer is contacted by two RuvA subunits (via domain III) on 2 adjacent RuvB subunits; this complex drives branch migration. In the full resolvosome a probable DNA-RuvA(4)-RuvB(12)-RuvC(2) complex forms which resolves the HJ.</text>
</comment>
<dbReference type="GO" id="GO:0009379">
    <property type="term" value="C:Holliday junction helicase complex"/>
    <property type="evidence" value="ECO:0007669"/>
    <property type="project" value="InterPro"/>
</dbReference>
<dbReference type="EMBL" id="CP021392">
    <property type="protein sequence ID" value="AUD81060.1"/>
    <property type="molecule type" value="Genomic_DNA"/>
</dbReference>
<dbReference type="InterPro" id="IPR012340">
    <property type="entry name" value="NA-bd_OB-fold"/>
</dbReference>
<dbReference type="NCBIfam" id="TIGR00084">
    <property type="entry name" value="ruvA"/>
    <property type="match status" value="1"/>
</dbReference>
<keyword evidence="1 6" id="KW-0963">Cytoplasm</keyword>
<dbReference type="Pfam" id="PF01330">
    <property type="entry name" value="RuvA_N"/>
    <property type="match status" value="1"/>
</dbReference>
<dbReference type="GO" id="GO:0048476">
    <property type="term" value="C:Holliday junction resolvase complex"/>
    <property type="evidence" value="ECO:0007669"/>
    <property type="project" value="UniProtKB-UniRule"/>
</dbReference>
<dbReference type="SUPFAM" id="SSF50249">
    <property type="entry name" value="Nucleic acid-binding proteins"/>
    <property type="match status" value="1"/>
</dbReference>
<comment type="domain">
    <text evidence="6">Has three domains with a flexible linker between the domains II and III and assumes an 'L' shape. Domain III is highly mobile and contacts RuvB.</text>
</comment>
<reference evidence="9 11" key="1">
    <citation type="submission" date="2017-09" db="EMBL/GenBank/DDBJ databases">
        <title>Comparative genomics and methylome analysis of the gut commensal Bifidobacterium breve.</title>
        <authorList>
            <person name="Bottacini F."/>
            <person name="Morrissey R."/>
            <person name="Roberts R.J."/>
            <person name="James K."/>
            <person name="van Breen J."/>
            <person name="Egan M."/>
            <person name="Lambert J."/>
            <person name="van Limpt K."/>
            <person name="Stanton C."/>
            <person name="Knol J."/>
            <person name="O' Connell Motherway M."/>
            <person name="van Sinderen D."/>
        </authorList>
    </citation>
    <scope>NUCLEOTIDE SEQUENCE [LARGE SCALE GENOMIC DNA]</scope>
    <source>
        <strain evidence="9 11">DRBB29</strain>
        <strain evidence="8 12">NRBB51</strain>
    </source>
</reference>
<evidence type="ECO:0000256" key="6">
    <source>
        <dbReference type="HAMAP-Rule" id="MF_00031"/>
    </source>
</evidence>
<dbReference type="HAMAP" id="MF_00031">
    <property type="entry name" value="DNA_HJ_migration_RuvA"/>
    <property type="match status" value="1"/>
</dbReference>
<reference evidence="10" key="2">
    <citation type="submission" date="2023-02" db="EMBL/GenBank/DDBJ databases">
        <authorList>
            <person name="Whidbey C."/>
        </authorList>
    </citation>
    <scope>NUCLEOTIDE SEQUENCE</scope>
    <source>
        <strain evidence="10">VSI11</strain>
    </source>
</reference>
<dbReference type="GO" id="GO:0000400">
    <property type="term" value="F:four-way junction DNA binding"/>
    <property type="evidence" value="ECO:0007669"/>
    <property type="project" value="UniProtKB-UniRule"/>
</dbReference>
<keyword evidence="9" id="KW-0378">Hydrolase</keyword>
<dbReference type="OMA" id="ECAGVGY"/>
<feature type="region of interest" description="Domain III" evidence="6">
    <location>
        <begin position="154"/>
        <end position="208"/>
    </location>
</feature>
<accession>A0A0L0LT39</accession>
<dbReference type="InterPro" id="IPR010994">
    <property type="entry name" value="RuvA_2-like"/>
</dbReference>
<evidence type="ECO:0000256" key="4">
    <source>
        <dbReference type="ARBA" id="ARBA00023172"/>
    </source>
</evidence>
<keyword evidence="9" id="KW-0347">Helicase</keyword>
<protein>
    <recommendedName>
        <fullName evidence="6">Holliday junction branch migration complex subunit RuvA</fullName>
    </recommendedName>
</protein>
<evidence type="ECO:0000313" key="12">
    <source>
        <dbReference type="Proteomes" id="UP000232609"/>
    </source>
</evidence>
<dbReference type="GO" id="GO:0006281">
    <property type="term" value="P:DNA repair"/>
    <property type="evidence" value="ECO:0007669"/>
    <property type="project" value="UniProtKB-UniRule"/>
</dbReference>
<dbReference type="GO" id="GO:0005524">
    <property type="term" value="F:ATP binding"/>
    <property type="evidence" value="ECO:0007669"/>
    <property type="project" value="InterPro"/>
</dbReference>
<comment type="subcellular location">
    <subcellularLocation>
        <location evidence="6">Cytoplasm</location>
    </subcellularLocation>
</comment>
<evidence type="ECO:0000256" key="3">
    <source>
        <dbReference type="ARBA" id="ARBA00023125"/>
    </source>
</evidence>
<dbReference type="Proteomes" id="UP000232609">
    <property type="component" value="Chromosome"/>
</dbReference>
<dbReference type="Gene3D" id="2.40.50.140">
    <property type="entry name" value="Nucleic acid-binding proteins"/>
    <property type="match status" value="1"/>
</dbReference>
<dbReference type="Gene3D" id="1.10.150.20">
    <property type="entry name" value="5' to 3' exonuclease, C-terminal subdomain"/>
    <property type="match status" value="1"/>
</dbReference>
<dbReference type="GO" id="GO:0006310">
    <property type="term" value="P:DNA recombination"/>
    <property type="evidence" value="ECO:0007669"/>
    <property type="project" value="UniProtKB-UniRule"/>
</dbReference>
<feature type="domain" description="Helix-hairpin-helix DNA-binding motif class 1" evidence="7">
    <location>
        <begin position="107"/>
        <end position="126"/>
    </location>
</feature>
<dbReference type="SUPFAM" id="SSF47781">
    <property type="entry name" value="RuvA domain 2-like"/>
    <property type="match status" value="1"/>
</dbReference>
<dbReference type="Proteomes" id="UP001219009">
    <property type="component" value="Chromosome"/>
</dbReference>
<evidence type="ECO:0000313" key="8">
    <source>
        <dbReference type="EMBL" id="AUD81060.1"/>
    </source>
</evidence>
<dbReference type="EMBL" id="CP118083">
    <property type="protein sequence ID" value="WEB53831.1"/>
    <property type="molecule type" value="Genomic_DNA"/>
</dbReference>
<keyword evidence="5 6" id="KW-0234">DNA repair</keyword>
<dbReference type="Gene3D" id="1.10.8.10">
    <property type="entry name" value="DNA helicase RuvA subunit, C-terminal domain"/>
    <property type="match status" value="1"/>
</dbReference>
<dbReference type="SUPFAM" id="SSF46929">
    <property type="entry name" value="DNA helicase RuvA subunit, C-terminal domain"/>
    <property type="match status" value="1"/>
</dbReference>
<evidence type="ECO:0000256" key="1">
    <source>
        <dbReference type="ARBA" id="ARBA00022490"/>
    </source>
</evidence>
<dbReference type="InterPro" id="IPR036267">
    <property type="entry name" value="RuvA_C_sf"/>
</dbReference>
<dbReference type="Pfam" id="PF07499">
    <property type="entry name" value="RuvA_C"/>
    <property type="match status" value="1"/>
</dbReference>
<evidence type="ECO:0000313" key="10">
    <source>
        <dbReference type="EMBL" id="WEB53831.1"/>
    </source>
</evidence>
<feature type="domain" description="Helix-hairpin-helix DNA-binding motif class 1" evidence="7">
    <location>
        <begin position="72"/>
        <end position="91"/>
    </location>
</feature>
<dbReference type="Pfam" id="PF14520">
    <property type="entry name" value="HHH_5"/>
    <property type="match status" value="1"/>
</dbReference>
<dbReference type="GO" id="GO:0005737">
    <property type="term" value="C:cytoplasm"/>
    <property type="evidence" value="ECO:0007669"/>
    <property type="project" value="UniProtKB-SubCell"/>
</dbReference>
<sequence>MIGMLTGRVESVEADTALIDVGGVGYEVRMSATDLSRLHTGTAARVYTYMNLSQDAVTLHGFLDQASKKTFLQLIKVSGIGPKVAQSLLSTLTAGQLARAIADNDAAALAKAPGLGKKGAQKIILELKGSIDLSQIEGASPSGAKVQAQVDTGMEQVIEGLISLGWRQQDAQQAVAEACEDNDIPTPLATDDVPRVLRLALALMDRGR</sequence>